<dbReference type="InterPro" id="IPR036691">
    <property type="entry name" value="Endo/exonu/phosph_ase_sf"/>
</dbReference>
<protein>
    <submittedName>
        <fullName evidence="10">Endonuclease/exonuclease/phosphatase family protein</fullName>
    </submittedName>
</protein>
<dbReference type="Gene3D" id="3.60.10.10">
    <property type="entry name" value="Endonuclease/exonuclease/phosphatase"/>
    <property type="match status" value="1"/>
</dbReference>
<keyword evidence="6" id="KW-0378">Hydrolase</keyword>
<dbReference type="GO" id="GO:0006302">
    <property type="term" value="P:double-strand break repair"/>
    <property type="evidence" value="ECO:0007669"/>
    <property type="project" value="TreeGrafter"/>
</dbReference>
<evidence type="ECO:0000256" key="1">
    <source>
        <dbReference type="ARBA" id="ARBA00001936"/>
    </source>
</evidence>
<feature type="domain" description="Endonuclease/exonuclease/phosphatase" evidence="9">
    <location>
        <begin position="19"/>
        <end position="268"/>
    </location>
</feature>
<organism evidence="10 11">
    <name type="scientific">Ktedonosporobacter rubrisoli</name>
    <dbReference type="NCBI Taxonomy" id="2509675"/>
    <lineage>
        <taxon>Bacteria</taxon>
        <taxon>Bacillati</taxon>
        <taxon>Chloroflexota</taxon>
        <taxon>Ktedonobacteria</taxon>
        <taxon>Ktedonobacterales</taxon>
        <taxon>Ktedonosporobacteraceae</taxon>
        <taxon>Ktedonosporobacter</taxon>
    </lineage>
</organism>
<evidence type="ECO:0000256" key="5">
    <source>
        <dbReference type="ARBA" id="ARBA00022763"/>
    </source>
</evidence>
<dbReference type="PANTHER" id="PTHR15822:SF4">
    <property type="entry name" value="TYROSYL-DNA PHOSPHODIESTERASE 2"/>
    <property type="match status" value="1"/>
</dbReference>
<dbReference type="GO" id="GO:0005737">
    <property type="term" value="C:cytoplasm"/>
    <property type="evidence" value="ECO:0007669"/>
    <property type="project" value="TreeGrafter"/>
</dbReference>
<comment type="cofactor">
    <cofactor evidence="1">
        <name>Mn(2+)</name>
        <dbReference type="ChEBI" id="CHEBI:29035"/>
    </cofactor>
</comment>
<evidence type="ECO:0000256" key="6">
    <source>
        <dbReference type="ARBA" id="ARBA00022801"/>
    </source>
</evidence>
<sequence>MTKNQFPGSLPRPAGLRVLTLNLWGQHGAWTERREALIAGLQALQPDLLAFQESIKSDAYDQMRDLLGPDWNISHQQGRDPEGMGISIASRWPLDNVQEVDLHVTPRTEDFPCATLIAEVQAPAPVGPLLFANHFPNWQLNFAYERELQTVVAARVLEERVSRKSQHVVLVGDLDADPQASSIRFWTGRQSLGEMSVCYRDAWESRHPDEAGHTFTAANPLMVDWDWPFGRIDYIFVRCGEHGGPTLQIASCQRIFAEPLHGVWASDHFGLVADLVLPHA</sequence>
<evidence type="ECO:0000256" key="3">
    <source>
        <dbReference type="ARBA" id="ARBA00022722"/>
    </source>
</evidence>
<dbReference type="SUPFAM" id="SSF56219">
    <property type="entry name" value="DNase I-like"/>
    <property type="match status" value="1"/>
</dbReference>
<evidence type="ECO:0000259" key="9">
    <source>
        <dbReference type="Pfam" id="PF03372"/>
    </source>
</evidence>
<dbReference type="PANTHER" id="PTHR15822">
    <property type="entry name" value="TRAF AND TNF RECEPTOR-ASSOCIATED PROTEIN"/>
    <property type="match status" value="1"/>
</dbReference>
<dbReference type="EMBL" id="CP035758">
    <property type="protein sequence ID" value="QBD81127.1"/>
    <property type="molecule type" value="Genomic_DNA"/>
</dbReference>
<keyword evidence="4" id="KW-0479">Metal-binding</keyword>
<evidence type="ECO:0000256" key="7">
    <source>
        <dbReference type="ARBA" id="ARBA00022842"/>
    </source>
</evidence>
<proteinExistence type="predicted"/>
<dbReference type="AlphaFoldDB" id="A0A4P6JZA6"/>
<reference evidence="10 11" key="1">
    <citation type="submission" date="2019-01" db="EMBL/GenBank/DDBJ databases">
        <title>Ktedonosporobacter rubrisoli SCAWS-G2.</title>
        <authorList>
            <person name="Huang Y."/>
            <person name="Yan B."/>
        </authorList>
    </citation>
    <scope>NUCLEOTIDE SEQUENCE [LARGE SCALE GENOMIC DNA]</scope>
    <source>
        <strain evidence="10 11">SCAWS-G2</strain>
    </source>
</reference>
<dbReference type="GO" id="GO:0070260">
    <property type="term" value="F:5'-tyrosyl-DNA phosphodiesterase activity"/>
    <property type="evidence" value="ECO:0007669"/>
    <property type="project" value="TreeGrafter"/>
</dbReference>
<keyword evidence="10" id="KW-0255">Endonuclease</keyword>
<evidence type="ECO:0000256" key="4">
    <source>
        <dbReference type="ARBA" id="ARBA00022723"/>
    </source>
</evidence>
<dbReference type="InterPro" id="IPR051547">
    <property type="entry name" value="TDP2-like"/>
</dbReference>
<keyword evidence="8" id="KW-0234">DNA repair</keyword>
<evidence type="ECO:0000313" key="10">
    <source>
        <dbReference type="EMBL" id="QBD81127.1"/>
    </source>
</evidence>
<keyword evidence="5" id="KW-0227">DNA damage</keyword>
<evidence type="ECO:0000313" key="11">
    <source>
        <dbReference type="Proteomes" id="UP000290365"/>
    </source>
</evidence>
<keyword evidence="10" id="KW-0269">Exonuclease</keyword>
<dbReference type="GO" id="GO:0003697">
    <property type="term" value="F:single-stranded DNA binding"/>
    <property type="evidence" value="ECO:0007669"/>
    <property type="project" value="TreeGrafter"/>
</dbReference>
<dbReference type="GO" id="GO:0046872">
    <property type="term" value="F:metal ion binding"/>
    <property type="evidence" value="ECO:0007669"/>
    <property type="project" value="UniProtKB-KW"/>
</dbReference>
<comment type="cofactor">
    <cofactor evidence="2">
        <name>Mg(2+)</name>
        <dbReference type="ChEBI" id="CHEBI:18420"/>
    </cofactor>
</comment>
<dbReference type="GO" id="GO:0004519">
    <property type="term" value="F:endonuclease activity"/>
    <property type="evidence" value="ECO:0007669"/>
    <property type="project" value="UniProtKB-KW"/>
</dbReference>
<dbReference type="KEGG" id="kbs:EPA93_36210"/>
<dbReference type="Pfam" id="PF03372">
    <property type="entry name" value="Exo_endo_phos"/>
    <property type="match status" value="1"/>
</dbReference>
<name>A0A4P6JZA6_KTERU</name>
<gene>
    <name evidence="10" type="ORF">EPA93_36210</name>
</gene>
<keyword evidence="3" id="KW-0540">Nuclease</keyword>
<keyword evidence="11" id="KW-1185">Reference proteome</keyword>
<keyword evidence="7" id="KW-0460">Magnesium</keyword>
<dbReference type="RefSeq" id="WP_129892189.1">
    <property type="nucleotide sequence ID" value="NZ_CP035758.1"/>
</dbReference>
<dbReference type="GO" id="GO:0004527">
    <property type="term" value="F:exonuclease activity"/>
    <property type="evidence" value="ECO:0007669"/>
    <property type="project" value="UniProtKB-KW"/>
</dbReference>
<dbReference type="Proteomes" id="UP000290365">
    <property type="component" value="Chromosome"/>
</dbReference>
<dbReference type="InterPro" id="IPR005135">
    <property type="entry name" value="Endo/exonuclease/phosphatase"/>
</dbReference>
<evidence type="ECO:0000256" key="2">
    <source>
        <dbReference type="ARBA" id="ARBA00001946"/>
    </source>
</evidence>
<accession>A0A4P6JZA6</accession>
<dbReference type="OrthoDB" id="9812856at2"/>
<evidence type="ECO:0000256" key="8">
    <source>
        <dbReference type="ARBA" id="ARBA00023204"/>
    </source>
</evidence>